<dbReference type="EMBL" id="MT144073">
    <property type="protein sequence ID" value="QJA48157.1"/>
    <property type="molecule type" value="Genomic_DNA"/>
</dbReference>
<feature type="region of interest" description="Disordered" evidence="1">
    <location>
        <begin position="153"/>
        <end position="181"/>
    </location>
</feature>
<dbReference type="AlphaFoldDB" id="A0A6H1ZLG0"/>
<protein>
    <submittedName>
        <fullName evidence="2">Uncharacterized protein</fullName>
    </submittedName>
</protein>
<dbReference type="EMBL" id="MT144592">
    <property type="protein sequence ID" value="QJH93854.1"/>
    <property type="molecule type" value="Genomic_DNA"/>
</dbReference>
<reference evidence="2" key="1">
    <citation type="submission" date="2020-03" db="EMBL/GenBank/DDBJ databases">
        <title>The deep terrestrial virosphere.</title>
        <authorList>
            <person name="Holmfeldt K."/>
            <person name="Nilsson E."/>
            <person name="Simone D."/>
            <person name="Lopez-Fernandez M."/>
            <person name="Wu X."/>
            <person name="de Brujin I."/>
            <person name="Lundin D."/>
            <person name="Andersson A."/>
            <person name="Bertilsson S."/>
            <person name="Dopson M."/>
        </authorList>
    </citation>
    <scope>NUCLEOTIDE SEQUENCE</scope>
    <source>
        <strain evidence="2">TM448A00842</strain>
        <strain evidence="3">TM448B00141</strain>
    </source>
</reference>
<gene>
    <name evidence="2" type="ORF">TM448A00842_0020</name>
    <name evidence="3" type="ORF">TM448B00141_0040</name>
</gene>
<sequence>MFRSPFEQQNKVMAMAIPLYMQKKRDEENLAYKEQILTMKRQELAGEATKRAEDLKAKAAESKVKYLTDMYKSAVEKGDPNLAKSFGTQLQSLGLPVATQQTEGPPLKWLVNQKTDKPVTSIEQLIANTPNMTTEQKINLFKTTKKENPSFKTFYDTSGTPHTIDTTRQTPDSSWSEGRPEKETALQQKINEIRLAYPGMDDKKARRIATGSLKVVSDPVTGNFAVVDVGTNEQINLKAEGETETKPKEYEGKTLWELSDLATGPVSAAMSAASIPSGVVGGPVAEKTVYARQFLQSSQNELIRALSINPRFPVGEINRLKEEVNISPKFWDNPGMLRTRMKAVNDYLTRRLEKERSASKDTNLPKDTRQNALAAAKDIENFVNTMGVPEEKPGGITKDDEGLINKYLKGSK</sequence>
<evidence type="ECO:0000313" key="2">
    <source>
        <dbReference type="EMBL" id="QJA48157.1"/>
    </source>
</evidence>
<proteinExistence type="predicted"/>
<evidence type="ECO:0000313" key="3">
    <source>
        <dbReference type="EMBL" id="QJH93854.1"/>
    </source>
</evidence>
<accession>A0A6H1ZLG0</accession>
<evidence type="ECO:0000256" key="1">
    <source>
        <dbReference type="SAM" id="MobiDB-lite"/>
    </source>
</evidence>
<organism evidence="2">
    <name type="scientific">viral metagenome</name>
    <dbReference type="NCBI Taxonomy" id="1070528"/>
    <lineage>
        <taxon>unclassified sequences</taxon>
        <taxon>metagenomes</taxon>
        <taxon>organismal metagenomes</taxon>
    </lineage>
</organism>
<name>A0A6H1ZLG0_9ZZZZ</name>
<feature type="compositionally biased region" description="Polar residues" evidence="1">
    <location>
        <begin position="155"/>
        <end position="176"/>
    </location>
</feature>